<accession>A0A024TL62</accession>
<sequence>MHTTLQSPFRGYCLYKTGKCFNERAVKTNGLAHNLCKDHRAKQNLNQRRMDNKMRRKRDRSFSPNDRPAGPRSIPSPSYSTCPRSPPPHCENDHSMPSHQHPPSWRSEDERVVDFCITVPMPPCLRGPDREAVRARVVEKLFQALAQDEQVMQTANRSAWDMAMPPKLPSLASRRLSQFINTHIVS</sequence>
<name>A0A024TL62_9STRA</name>
<evidence type="ECO:0000313" key="2">
    <source>
        <dbReference type="EMBL" id="ETV94346.1"/>
    </source>
</evidence>
<dbReference type="GeneID" id="20089039"/>
<gene>
    <name evidence="2" type="ORF">H310_11989</name>
</gene>
<proteinExistence type="predicted"/>
<dbReference type="EMBL" id="KI913986">
    <property type="protein sequence ID" value="ETV94346.1"/>
    <property type="molecule type" value="Genomic_DNA"/>
</dbReference>
<protein>
    <submittedName>
        <fullName evidence="2">Uncharacterized protein</fullName>
    </submittedName>
</protein>
<dbReference type="RefSeq" id="XP_008877108.1">
    <property type="nucleotide sequence ID" value="XM_008878886.1"/>
</dbReference>
<dbReference type="AlphaFoldDB" id="A0A024TL62"/>
<organism evidence="2">
    <name type="scientific">Aphanomyces invadans</name>
    <dbReference type="NCBI Taxonomy" id="157072"/>
    <lineage>
        <taxon>Eukaryota</taxon>
        <taxon>Sar</taxon>
        <taxon>Stramenopiles</taxon>
        <taxon>Oomycota</taxon>
        <taxon>Saprolegniomycetes</taxon>
        <taxon>Saprolegniales</taxon>
        <taxon>Verrucalvaceae</taxon>
        <taxon>Aphanomyces</taxon>
    </lineage>
</organism>
<feature type="region of interest" description="Disordered" evidence="1">
    <location>
        <begin position="40"/>
        <end position="106"/>
    </location>
</feature>
<dbReference type="VEuPathDB" id="FungiDB:H310_11989"/>
<reference evidence="2" key="1">
    <citation type="submission" date="2013-12" db="EMBL/GenBank/DDBJ databases">
        <title>The Genome Sequence of Aphanomyces invadans NJM9701.</title>
        <authorList>
            <consortium name="The Broad Institute Genomics Platform"/>
            <person name="Russ C."/>
            <person name="Tyler B."/>
            <person name="van West P."/>
            <person name="Dieguez-Uribeondo J."/>
            <person name="Young S.K."/>
            <person name="Zeng Q."/>
            <person name="Gargeya S."/>
            <person name="Fitzgerald M."/>
            <person name="Abouelleil A."/>
            <person name="Alvarado L."/>
            <person name="Chapman S.B."/>
            <person name="Gainer-Dewar J."/>
            <person name="Goldberg J."/>
            <person name="Griggs A."/>
            <person name="Gujja S."/>
            <person name="Hansen M."/>
            <person name="Howarth C."/>
            <person name="Imamovic A."/>
            <person name="Ireland A."/>
            <person name="Larimer J."/>
            <person name="McCowan C."/>
            <person name="Murphy C."/>
            <person name="Pearson M."/>
            <person name="Poon T.W."/>
            <person name="Priest M."/>
            <person name="Roberts A."/>
            <person name="Saif S."/>
            <person name="Shea T."/>
            <person name="Sykes S."/>
            <person name="Wortman J."/>
            <person name="Nusbaum C."/>
            <person name="Birren B."/>
        </authorList>
    </citation>
    <scope>NUCLEOTIDE SEQUENCE [LARGE SCALE GENOMIC DNA]</scope>
    <source>
        <strain evidence="2">NJM9701</strain>
    </source>
</reference>
<dbReference type="OrthoDB" id="75087at2759"/>
<evidence type="ECO:0000256" key="1">
    <source>
        <dbReference type="SAM" id="MobiDB-lite"/>
    </source>
</evidence>